<evidence type="ECO:0000256" key="3">
    <source>
        <dbReference type="SAM" id="Coils"/>
    </source>
</evidence>
<keyword evidence="6" id="KW-1185">Reference proteome</keyword>
<feature type="domain" description="HIRAN" evidence="4">
    <location>
        <begin position="79"/>
        <end position="162"/>
    </location>
</feature>
<evidence type="ECO:0000259" key="4">
    <source>
        <dbReference type="Pfam" id="PF08797"/>
    </source>
</evidence>
<dbReference type="EMBL" id="JAKLWS010000004">
    <property type="protein sequence ID" value="MCG2587897.1"/>
    <property type="molecule type" value="Genomic_DNA"/>
</dbReference>
<protein>
    <submittedName>
        <fullName evidence="5">HIRAN domain-containing protein</fullName>
    </submittedName>
</protein>
<evidence type="ECO:0000256" key="2">
    <source>
        <dbReference type="ARBA" id="ARBA00022801"/>
    </source>
</evidence>
<dbReference type="Pfam" id="PF08797">
    <property type="entry name" value="HIRAN"/>
    <property type="match status" value="1"/>
</dbReference>
<dbReference type="InterPro" id="IPR014905">
    <property type="entry name" value="HIRAN"/>
</dbReference>
<evidence type="ECO:0000256" key="1">
    <source>
        <dbReference type="ARBA" id="ARBA00022723"/>
    </source>
</evidence>
<accession>A0ABS9KAL8</accession>
<evidence type="ECO:0000313" key="5">
    <source>
        <dbReference type="EMBL" id="MCG2587897.1"/>
    </source>
</evidence>
<dbReference type="RefSeq" id="WP_237852740.1">
    <property type="nucleotide sequence ID" value="NZ_JAKLWS010000004.1"/>
</dbReference>
<dbReference type="Proteomes" id="UP001165366">
    <property type="component" value="Unassembled WGS sequence"/>
</dbReference>
<keyword evidence="1" id="KW-0479">Metal-binding</keyword>
<sequence>MNSLISIILIAVIIWGYLSFKKNKELKEKENLLKKLEKRREEREKKKQKEKEFEANRTKLTYNQGYNIDSIVKAEVVTDTKVAGVSHNSISGKPRQQILRTLNSREILDLIPEPDNPHDPNAIMVTNKDGFDVGYLPKSIAKEISPKTNDFDFFAIVNSVTGWDMPTKGLNIKVLRLPK</sequence>
<feature type="coiled-coil region" evidence="3">
    <location>
        <begin position="19"/>
        <end position="59"/>
    </location>
</feature>
<evidence type="ECO:0000313" key="6">
    <source>
        <dbReference type="Proteomes" id="UP001165366"/>
    </source>
</evidence>
<reference evidence="5" key="1">
    <citation type="submission" date="2022-01" db="EMBL/GenBank/DDBJ databases">
        <authorList>
            <person name="Wang Y."/>
        </authorList>
    </citation>
    <scope>NUCLEOTIDE SEQUENCE</scope>
    <source>
        <strain evidence="5">WB101</strain>
    </source>
</reference>
<gene>
    <name evidence="5" type="ORF">L6773_04935</name>
</gene>
<comment type="caution">
    <text evidence="5">The sequence shown here is derived from an EMBL/GenBank/DDBJ whole genome shotgun (WGS) entry which is preliminary data.</text>
</comment>
<dbReference type="Gene3D" id="3.30.70.2330">
    <property type="match status" value="1"/>
</dbReference>
<organism evidence="5 6">
    <name type="scientific">Rhodohalobacter sulfatireducens</name>
    <dbReference type="NCBI Taxonomy" id="2911366"/>
    <lineage>
        <taxon>Bacteria</taxon>
        <taxon>Pseudomonadati</taxon>
        <taxon>Balneolota</taxon>
        <taxon>Balneolia</taxon>
        <taxon>Balneolales</taxon>
        <taxon>Balneolaceae</taxon>
        <taxon>Rhodohalobacter</taxon>
    </lineage>
</organism>
<name>A0ABS9KAL8_9BACT</name>
<proteinExistence type="predicted"/>
<reference evidence="5" key="2">
    <citation type="submission" date="2024-05" db="EMBL/GenBank/DDBJ databases">
        <title>Rhodohalobacter halophilus gen. nov., sp. nov., a moderately halophilic member of the family Balneolaceae.</title>
        <authorList>
            <person name="Xia J."/>
        </authorList>
    </citation>
    <scope>NUCLEOTIDE SEQUENCE</scope>
    <source>
        <strain evidence="5">WB101</strain>
    </source>
</reference>
<keyword evidence="3" id="KW-0175">Coiled coil</keyword>
<keyword evidence="2" id="KW-0378">Hydrolase</keyword>